<accession>A0ABT0A733</accession>
<dbReference type="SMART" id="SM00862">
    <property type="entry name" value="Trans_reg_C"/>
    <property type="match status" value="1"/>
</dbReference>
<dbReference type="InterPro" id="IPR001867">
    <property type="entry name" value="OmpR/PhoB-type_DNA-bd"/>
</dbReference>
<dbReference type="InterPro" id="IPR036388">
    <property type="entry name" value="WH-like_DNA-bd_sf"/>
</dbReference>
<dbReference type="PANTHER" id="PTHR47691">
    <property type="entry name" value="REGULATOR-RELATED"/>
    <property type="match status" value="1"/>
</dbReference>
<feature type="repeat" description="TPR" evidence="2">
    <location>
        <begin position="430"/>
        <end position="463"/>
    </location>
</feature>
<dbReference type="Gene3D" id="3.40.50.10070">
    <property type="entry name" value="TolB, N-terminal domain"/>
    <property type="match status" value="1"/>
</dbReference>
<dbReference type="RefSeq" id="WP_243322626.1">
    <property type="nucleotide sequence ID" value="NZ_JALGCL010000005.1"/>
</dbReference>
<keyword evidence="2" id="KW-0802">TPR repeat</keyword>
<organism evidence="5 6">
    <name type="scientific">Cognatiluteimonas sedimenti</name>
    <dbReference type="NCBI Taxonomy" id="2927791"/>
    <lineage>
        <taxon>Bacteria</taxon>
        <taxon>Pseudomonadati</taxon>
        <taxon>Pseudomonadota</taxon>
        <taxon>Gammaproteobacteria</taxon>
        <taxon>Lysobacterales</taxon>
        <taxon>Lysobacteraceae</taxon>
        <taxon>Cognatiluteimonas</taxon>
    </lineage>
</organism>
<keyword evidence="1 3" id="KW-0238">DNA-binding</keyword>
<evidence type="ECO:0000256" key="3">
    <source>
        <dbReference type="PROSITE-ProRule" id="PRU01091"/>
    </source>
</evidence>
<dbReference type="PROSITE" id="PS51755">
    <property type="entry name" value="OMPR_PHOB"/>
    <property type="match status" value="1"/>
</dbReference>
<gene>
    <name evidence="5" type="ORF">MQC88_12625</name>
</gene>
<dbReference type="InterPro" id="IPR011990">
    <property type="entry name" value="TPR-like_helical_dom_sf"/>
</dbReference>
<sequence length="636" mass="68208">MDGSDYSIFLFESWRLDTRSRELRDADGRCVALTAKAFDTLHYLLLHRDRVVGKDELLAAVWSGRVVEENNLTQAVSAVRRALGTSAGEHRYLLTVPGRGYRFVAEAREEPAGAMSSLAPAPALAGDDGHGAAAGIGAPGLARHAFALAVVLAGLVLAMAAWRAREWPPAPTSAAVQATLAVLPFRSLTAGPRDELLELGMAETLSTRLERSHALRVRSLASVQRLQRHESDPLAIGRLLGATYVVEGSTQRIGDQVRVSARLLSVARGQPVWSNTFDASIGKVFTLQDDISDALTAALRVQPVRPALAPAACEGGDPDAYRALLRAQFQLQRRAPDTIAAFQDALRLDPACARGHAGLALAYISMAHNDRPPVDVFARANAAAIRALQIDPRSAEAQLARARYLQLHEWNWGESEAAMRRAIAINPSLADAHFGLAHLLVNTGRFDEGLAEARQARELDPLSPLINALDAGFFTAAGQPQAAAGQVARTLEIEPGFWIGLLVRGGLALDRGDAAAAVADYAQSAANSRRASQALAMLALADVAAGDRAGAAAILDELRGRARTGYIAPTSLAAVHLALGQRDAALDELERGYREHDIRIGFIGVDARWNALRSEPRFRALSRRLRLPEGPARGRY</sequence>
<dbReference type="PANTHER" id="PTHR47691:SF3">
    <property type="entry name" value="HTH-TYPE TRANSCRIPTIONAL REGULATOR RV0890C-RELATED"/>
    <property type="match status" value="1"/>
</dbReference>
<dbReference type="SUPFAM" id="SSF52964">
    <property type="entry name" value="TolB, N-terminal domain"/>
    <property type="match status" value="1"/>
</dbReference>
<dbReference type="Gene3D" id="1.25.40.10">
    <property type="entry name" value="Tetratricopeptide repeat domain"/>
    <property type="match status" value="3"/>
</dbReference>
<keyword evidence="6" id="KW-1185">Reference proteome</keyword>
<dbReference type="PROSITE" id="PS50005">
    <property type="entry name" value="TPR"/>
    <property type="match status" value="1"/>
</dbReference>
<comment type="caution">
    <text evidence="5">The sequence shown here is derived from an EMBL/GenBank/DDBJ whole genome shotgun (WGS) entry which is preliminary data.</text>
</comment>
<dbReference type="SUPFAM" id="SSF46894">
    <property type="entry name" value="C-terminal effector domain of the bipartite response regulators"/>
    <property type="match status" value="1"/>
</dbReference>
<protein>
    <submittedName>
        <fullName evidence="5">Winged helix-turn-helix domain-containing protein</fullName>
    </submittedName>
</protein>
<dbReference type="CDD" id="cd00383">
    <property type="entry name" value="trans_reg_C"/>
    <property type="match status" value="1"/>
</dbReference>
<dbReference type="SUPFAM" id="SSF48452">
    <property type="entry name" value="TPR-like"/>
    <property type="match status" value="2"/>
</dbReference>
<dbReference type="Gene3D" id="1.10.10.10">
    <property type="entry name" value="Winged helix-like DNA-binding domain superfamily/Winged helix DNA-binding domain"/>
    <property type="match status" value="1"/>
</dbReference>
<dbReference type="Pfam" id="PF00486">
    <property type="entry name" value="Trans_reg_C"/>
    <property type="match status" value="1"/>
</dbReference>
<evidence type="ECO:0000256" key="1">
    <source>
        <dbReference type="ARBA" id="ARBA00023125"/>
    </source>
</evidence>
<dbReference type="EMBL" id="JALGCL010000005">
    <property type="protein sequence ID" value="MCJ0826786.1"/>
    <property type="molecule type" value="Genomic_DNA"/>
</dbReference>
<name>A0ABT0A733_9GAMM</name>
<proteinExistence type="predicted"/>
<feature type="DNA-binding region" description="OmpR/PhoB-type" evidence="3">
    <location>
        <begin position="6"/>
        <end position="105"/>
    </location>
</feature>
<evidence type="ECO:0000313" key="5">
    <source>
        <dbReference type="EMBL" id="MCJ0826786.1"/>
    </source>
</evidence>
<dbReference type="InterPro" id="IPR019734">
    <property type="entry name" value="TPR_rpt"/>
</dbReference>
<evidence type="ECO:0000256" key="2">
    <source>
        <dbReference type="PROSITE-ProRule" id="PRU00339"/>
    </source>
</evidence>
<feature type="domain" description="OmpR/PhoB-type" evidence="4">
    <location>
        <begin position="6"/>
        <end position="105"/>
    </location>
</feature>
<evidence type="ECO:0000313" key="6">
    <source>
        <dbReference type="Proteomes" id="UP001165423"/>
    </source>
</evidence>
<evidence type="ECO:0000259" key="4">
    <source>
        <dbReference type="PROSITE" id="PS51755"/>
    </source>
</evidence>
<dbReference type="InterPro" id="IPR016032">
    <property type="entry name" value="Sig_transdc_resp-reg_C-effctor"/>
</dbReference>
<reference evidence="5 6" key="1">
    <citation type="submission" date="2022-03" db="EMBL/GenBank/DDBJ databases">
        <title>Luteimonas soily sp. nov., a novel bacterium isolated from the soil.</title>
        <authorList>
            <person name="Zhang X."/>
        </authorList>
    </citation>
    <scope>NUCLEOTIDE SEQUENCE [LARGE SCALE GENOMIC DNA]</scope>
    <source>
        <strain evidence="5 6">50</strain>
    </source>
</reference>
<dbReference type="Proteomes" id="UP001165423">
    <property type="component" value="Unassembled WGS sequence"/>
</dbReference>